<gene>
    <name evidence="3" type="ORF">SNOG_07467</name>
</gene>
<keyword evidence="2" id="KW-1133">Transmembrane helix</keyword>
<evidence type="ECO:0000256" key="2">
    <source>
        <dbReference type="SAM" id="Phobius"/>
    </source>
</evidence>
<organism evidence="3 4">
    <name type="scientific">Phaeosphaeria nodorum (strain SN15 / ATCC MYA-4574 / FGSC 10173)</name>
    <name type="common">Glume blotch fungus</name>
    <name type="synonym">Parastagonospora nodorum</name>
    <dbReference type="NCBI Taxonomy" id="321614"/>
    <lineage>
        <taxon>Eukaryota</taxon>
        <taxon>Fungi</taxon>
        <taxon>Dikarya</taxon>
        <taxon>Ascomycota</taxon>
        <taxon>Pezizomycotina</taxon>
        <taxon>Dothideomycetes</taxon>
        <taxon>Pleosporomycetidae</taxon>
        <taxon>Pleosporales</taxon>
        <taxon>Pleosporineae</taxon>
        <taxon>Phaeosphaeriaceae</taxon>
        <taxon>Parastagonospora</taxon>
    </lineage>
</organism>
<dbReference type="EMBL" id="CH445335">
    <property type="protein sequence ID" value="EAT84933.2"/>
    <property type="molecule type" value="Genomic_DNA"/>
</dbReference>
<evidence type="ECO:0000313" key="3">
    <source>
        <dbReference type="EMBL" id="EAT84933.2"/>
    </source>
</evidence>
<accession>Q0UL97</accession>
<reference evidence="4" key="1">
    <citation type="journal article" date="2007" name="Plant Cell">
        <title>Dothideomycete-plant interactions illuminated by genome sequencing and EST analysis of the wheat pathogen Stagonospora nodorum.</title>
        <authorList>
            <person name="Hane J.K."/>
            <person name="Lowe R.G."/>
            <person name="Solomon P.S."/>
            <person name="Tan K.C."/>
            <person name="Schoch C.L."/>
            <person name="Spatafora J.W."/>
            <person name="Crous P.W."/>
            <person name="Kodira C."/>
            <person name="Birren B.W."/>
            <person name="Galagan J.E."/>
            <person name="Torriani S.F."/>
            <person name="McDonald B.A."/>
            <person name="Oliver R.P."/>
        </authorList>
    </citation>
    <scope>NUCLEOTIDE SEQUENCE [LARGE SCALE GENOMIC DNA]</scope>
    <source>
        <strain evidence="4">SN15 / ATCC MYA-4574 / FGSC 10173</strain>
    </source>
</reference>
<dbReference type="KEGG" id="pno:SNOG_07467"/>
<dbReference type="InParanoid" id="Q0UL97"/>
<proteinExistence type="predicted"/>
<dbReference type="RefSeq" id="XP_001797801.1">
    <property type="nucleotide sequence ID" value="XM_001797749.1"/>
</dbReference>
<evidence type="ECO:0008006" key="5">
    <source>
        <dbReference type="Google" id="ProtNLM"/>
    </source>
</evidence>
<name>Q0UL97_PHANO</name>
<dbReference type="Proteomes" id="UP000001055">
    <property type="component" value="Unassembled WGS sequence"/>
</dbReference>
<evidence type="ECO:0000256" key="1">
    <source>
        <dbReference type="SAM" id="MobiDB-lite"/>
    </source>
</evidence>
<keyword evidence="2" id="KW-0812">Transmembrane</keyword>
<evidence type="ECO:0000313" key="4">
    <source>
        <dbReference type="Proteomes" id="UP000001055"/>
    </source>
</evidence>
<dbReference type="GeneID" id="5974694"/>
<dbReference type="VEuPathDB" id="FungiDB:JI435_074670"/>
<protein>
    <recommendedName>
        <fullName evidence="5">Mid2 domain-containing protein</fullName>
    </recommendedName>
</protein>
<keyword evidence="2" id="KW-0472">Membrane</keyword>
<feature type="transmembrane region" description="Helical" evidence="2">
    <location>
        <begin position="119"/>
        <end position="141"/>
    </location>
</feature>
<dbReference type="AlphaFoldDB" id="Q0UL97"/>
<dbReference type="HOGENOM" id="CLU_1267293_0_0_1"/>
<dbReference type="eggNOG" id="ENOG502RWZT">
    <property type="taxonomic scope" value="Eukaryota"/>
</dbReference>
<feature type="region of interest" description="Disordered" evidence="1">
    <location>
        <begin position="89"/>
        <end position="112"/>
    </location>
</feature>
<sequence>MCVSAISTPLPVRALYTTTYTNGVSSSFYEQVINDQSTVSNMTTMTRGTAIADPLYVAWEAKDLSLFPVAYATSLAQKIGVDFTPTPTPALTNSAGQRVETNPPNTADTDSGLSSGTKIGIGVGAGVGAALLIALIAGFLVMCRLRRRRRAVDVYPNESTPAIESGGVVKSKWYQRGRTQEEMEMHDAGGSNELDSMPVHYVSGEPVELEGEGVRVRY</sequence>